<evidence type="ECO:0000313" key="2">
    <source>
        <dbReference type="Proteomes" id="UP000824120"/>
    </source>
</evidence>
<name>A0A9J5YKY0_SOLCO</name>
<gene>
    <name evidence="1" type="ORF">H5410_031182</name>
</gene>
<sequence length="97" mass="11115">MFLVVRVLRGVGKKGLPEVLVGKPPIYCLKIWKESFNALWGGLVHLRVRFIVEALNEFLGTQNCDNSEFLAMIERTPSRDIRHTFCGVNSVARWDRV</sequence>
<evidence type="ECO:0000313" key="1">
    <source>
        <dbReference type="EMBL" id="KAG5599812.1"/>
    </source>
</evidence>
<accession>A0A9J5YKY0</accession>
<organism evidence="1 2">
    <name type="scientific">Solanum commersonii</name>
    <name type="common">Commerson's wild potato</name>
    <name type="synonym">Commerson's nightshade</name>
    <dbReference type="NCBI Taxonomy" id="4109"/>
    <lineage>
        <taxon>Eukaryota</taxon>
        <taxon>Viridiplantae</taxon>
        <taxon>Streptophyta</taxon>
        <taxon>Embryophyta</taxon>
        <taxon>Tracheophyta</taxon>
        <taxon>Spermatophyta</taxon>
        <taxon>Magnoliopsida</taxon>
        <taxon>eudicotyledons</taxon>
        <taxon>Gunneridae</taxon>
        <taxon>Pentapetalae</taxon>
        <taxon>asterids</taxon>
        <taxon>lamiids</taxon>
        <taxon>Solanales</taxon>
        <taxon>Solanaceae</taxon>
        <taxon>Solanoideae</taxon>
        <taxon>Solaneae</taxon>
        <taxon>Solanum</taxon>
    </lineage>
</organism>
<protein>
    <submittedName>
        <fullName evidence="1">Uncharacterized protein</fullName>
    </submittedName>
</protein>
<comment type="caution">
    <text evidence="1">The sequence shown here is derived from an EMBL/GenBank/DDBJ whole genome shotgun (WGS) entry which is preliminary data.</text>
</comment>
<keyword evidence="2" id="KW-1185">Reference proteome</keyword>
<proteinExistence type="predicted"/>
<reference evidence="1 2" key="1">
    <citation type="submission" date="2020-09" db="EMBL/GenBank/DDBJ databases">
        <title>De no assembly of potato wild relative species, Solanum commersonii.</title>
        <authorList>
            <person name="Cho K."/>
        </authorList>
    </citation>
    <scope>NUCLEOTIDE SEQUENCE [LARGE SCALE GENOMIC DNA]</scope>
    <source>
        <strain evidence="1">LZ3.2</strain>
        <tissue evidence="1">Leaf</tissue>
    </source>
</reference>
<dbReference type="OrthoDB" id="1306244at2759"/>
<dbReference type="EMBL" id="JACXVP010000006">
    <property type="protein sequence ID" value="KAG5599812.1"/>
    <property type="molecule type" value="Genomic_DNA"/>
</dbReference>
<dbReference type="Proteomes" id="UP000824120">
    <property type="component" value="Chromosome 6"/>
</dbReference>
<dbReference type="AlphaFoldDB" id="A0A9J5YKY0"/>